<dbReference type="Gene3D" id="1.25.40.10">
    <property type="entry name" value="Tetratricopeptide repeat domain"/>
    <property type="match status" value="1"/>
</dbReference>
<dbReference type="EMBL" id="VOOR01000008">
    <property type="protein sequence ID" value="TXB66350.1"/>
    <property type="molecule type" value="Genomic_DNA"/>
</dbReference>
<comment type="caution">
    <text evidence="3">The sequence shown here is derived from an EMBL/GenBank/DDBJ whole genome shotgun (WGS) entry which is preliminary data.</text>
</comment>
<dbReference type="AlphaFoldDB" id="A0A5C6RXL7"/>
<dbReference type="Proteomes" id="UP000321580">
    <property type="component" value="Unassembled WGS sequence"/>
</dbReference>
<keyword evidence="1" id="KW-0732">Signal</keyword>
<accession>A0A5C6RXL7</accession>
<dbReference type="OrthoDB" id="1489622at2"/>
<keyword evidence="4" id="KW-1185">Reference proteome</keyword>
<gene>
    <name evidence="3" type="ORF">FRY97_05935</name>
</gene>
<feature type="domain" description="VWFA" evidence="2">
    <location>
        <begin position="249"/>
        <end position="434"/>
    </location>
</feature>
<feature type="chain" id="PRO_5022709363" description="VWFA domain-containing protein" evidence="1">
    <location>
        <begin position="23"/>
        <end position="465"/>
    </location>
</feature>
<dbReference type="SUPFAM" id="SSF48452">
    <property type="entry name" value="TPR-like"/>
    <property type="match status" value="1"/>
</dbReference>
<dbReference type="RefSeq" id="WP_147166519.1">
    <property type="nucleotide sequence ID" value="NZ_VOOR01000008.1"/>
</dbReference>
<dbReference type="Gene3D" id="3.40.50.410">
    <property type="entry name" value="von Willebrand factor, type A domain"/>
    <property type="match status" value="1"/>
</dbReference>
<protein>
    <recommendedName>
        <fullName evidence="2">VWFA domain-containing protein</fullName>
    </recommendedName>
</protein>
<evidence type="ECO:0000259" key="2">
    <source>
        <dbReference type="PROSITE" id="PS50234"/>
    </source>
</evidence>
<reference evidence="3 4" key="1">
    <citation type="submission" date="2019-08" db="EMBL/GenBank/DDBJ databases">
        <title>Genome of Phaeodactylibacter luteus.</title>
        <authorList>
            <person name="Bowman J.P."/>
        </authorList>
    </citation>
    <scope>NUCLEOTIDE SEQUENCE [LARGE SCALE GENOMIC DNA]</scope>
    <source>
        <strain evidence="3 4">KCTC 42180</strain>
    </source>
</reference>
<evidence type="ECO:0000313" key="4">
    <source>
        <dbReference type="Proteomes" id="UP000321580"/>
    </source>
</evidence>
<dbReference type="InterPro" id="IPR002035">
    <property type="entry name" value="VWF_A"/>
</dbReference>
<dbReference type="SUPFAM" id="SSF53300">
    <property type="entry name" value="vWA-like"/>
    <property type="match status" value="1"/>
</dbReference>
<proteinExistence type="predicted"/>
<dbReference type="PROSITE" id="PS50234">
    <property type="entry name" value="VWFA"/>
    <property type="match status" value="1"/>
</dbReference>
<dbReference type="InterPro" id="IPR036465">
    <property type="entry name" value="vWFA_dom_sf"/>
</dbReference>
<sequence length="465" mass="50926">MRYLWIGGILCLALAAFSFQPAGGGQKEAFKAHHKGLVLYGEERYGSAVQQFERAHHLLPGNYDFTLSLAMALSRVGKAEEGLSLLQRSAGMISPSDPQLGQKQATRQFFQGMILLYAGRAGDAIRALGQSIAAQEALGGHQLLSIYHNAMGYATLLNQGGSDHGSDTLGWHYHVHKRDMIRALGHFDQAVAYDTKNASALHNYFLVRNTLGMEGMAEYYENQDAAAGSAQGPLPVGAKKTLAFTDFDELLFLLDISGSMVMESVPCMGATRFEVMRQTALYILDSLPEATALGLGTIDGDCGTAPRAWDTVGALSRYDMRYRLRFLAPNGTTPLLERLQASPELFLPTDTTRKSIFLISDGANVCRANGEDICEWARRLNERHITINILTFLDATAQNTNAFAEYGCLAANTGGQILYMDNYRCGYEHYGGSLVESCLPRIPNLRRVSCWGRAVPDLWAIEAGE</sequence>
<dbReference type="InterPro" id="IPR011990">
    <property type="entry name" value="TPR-like_helical_dom_sf"/>
</dbReference>
<name>A0A5C6RXL7_9BACT</name>
<organism evidence="3 4">
    <name type="scientific">Phaeodactylibacter luteus</name>
    <dbReference type="NCBI Taxonomy" id="1564516"/>
    <lineage>
        <taxon>Bacteria</taxon>
        <taxon>Pseudomonadati</taxon>
        <taxon>Bacteroidota</taxon>
        <taxon>Saprospiria</taxon>
        <taxon>Saprospirales</taxon>
        <taxon>Haliscomenobacteraceae</taxon>
        <taxon>Phaeodactylibacter</taxon>
    </lineage>
</organism>
<evidence type="ECO:0000256" key="1">
    <source>
        <dbReference type="SAM" id="SignalP"/>
    </source>
</evidence>
<evidence type="ECO:0000313" key="3">
    <source>
        <dbReference type="EMBL" id="TXB66350.1"/>
    </source>
</evidence>
<feature type="signal peptide" evidence="1">
    <location>
        <begin position="1"/>
        <end position="22"/>
    </location>
</feature>